<dbReference type="GO" id="GO:0005975">
    <property type="term" value="P:carbohydrate metabolic process"/>
    <property type="evidence" value="ECO:0007669"/>
    <property type="project" value="InterPro"/>
</dbReference>
<evidence type="ECO:0000256" key="5">
    <source>
        <dbReference type="ARBA" id="ARBA00022960"/>
    </source>
</evidence>
<dbReference type="InterPro" id="IPR004276">
    <property type="entry name" value="GlycoTrans_28_N"/>
</dbReference>
<evidence type="ECO:0000313" key="14">
    <source>
        <dbReference type="Proteomes" id="UP000031449"/>
    </source>
</evidence>
<dbReference type="Pfam" id="PF04101">
    <property type="entry name" value="Glyco_tran_28_C"/>
    <property type="match status" value="1"/>
</dbReference>
<dbReference type="NCBIfam" id="TIGR01133">
    <property type="entry name" value="murG"/>
    <property type="match status" value="1"/>
</dbReference>
<reference evidence="13 14" key="1">
    <citation type="submission" date="2014-08" db="EMBL/GenBank/DDBJ databases">
        <title>Complete genome of a marine bacteria Jeotgalibacillus malaysiensis.</title>
        <authorList>
            <person name="Yaakop A.S."/>
            <person name="Chan K.-G."/>
            <person name="Goh K.M."/>
        </authorList>
    </citation>
    <scope>NUCLEOTIDE SEQUENCE [LARGE SCALE GENOMIC DNA]</scope>
    <source>
        <strain evidence="13 14">D5</strain>
    </source>
</reference>
<keyword evidence="14" id="KW-1185">Reference proteome</keyword>
<keyword evidence="9 10" id="KW-0961">Cell wall biogenesis/degradation</keyword>
<dbReference type="NCBIfam" id="NF009102">
    <property type="entry name" value="PRK12446.1"/>
    <property type="match status" value="1"/>
</dbReference>
<dbReference type="InterPro" id="IPR007235">
    <property type="entry name" value="Glyco_trans_28_C"/>
</dbReference>
<comment type="pathway">
    <text evidence="10">Cell wall biogenesis; peptidoglycan biosynthesis.</text>
</comment>
<comment type="caution">
    <text evidence="10">Lacks conserved residue(s) required for the propagation of feature annotation.</text>
</comment>
<keyword evidence="2 10" id="KW-0132">Cell division</keyword>
<dbReference type="UniPathway" id="UPA00219"/>
<dbReference type="Pfam" id="PF03033">
    <property type="entry name" value="Glyco_transf_28"/>
    <property type="match status" value="1"/>
</dbReference>
<evidence type="ECO:0000313" key="13">
    <source>
        <dbReference type="EMBL" id="AJD91213.1"/>
    </source>
</evidence>
<keyword evidence="1 10" id="KW-1003">Cell membrane</keyword>
<name>A0A0B5ARM9_9BACL</name>
<dbReference type="OrthoDB" id="9808936at2"/>
<evidence type="ECO:0000259" key="11">
    <source>
        <dbReference type="Pfam" id="PF03033"/>
    </source>
</evidence>
<evidence type="ECO:0000256" key="8">
    <source>
        <dbReference type="ARBA" id="ARBA00023306"/>
    </source>
</evidence>
<dbReference type="GO" id="GO:0071555">
    <property type="term" value="P:cell wall organization"/>
    <property type="evidence" value="ECO:0007669"/>
    <property type="project" value="UniProtKB-KW"/>
</dbReference>
<evidence type="ECO:0000256" key="1">
    <source>
        <dbReference type="ARBA" id="ARBA00022475"/>
    </source>
</evidence>
<sequence length="358" mass="39472">MKKILFTGGGSAGHVSVNTALIPEFLKNKWHVSYIGSKDGIEKDIITEKFPDVPYYGISSGKLRRYFSMKNFTDPFRVLAGTIQAFLKIKKIKPDVIFSKGGFVSVPVLLAAKMAGVPVAIHESDVTPGLANKLAMPFATKIYTTFKETLQYVPAEKSTCAGAIIREELFNGMREKGMTFAGLDQTKPVILIMGGSLGAKGINTTVRNALPELTEHYSIIHLCGKGNVVENQNPDYIQYEFVSSELPDLIAASDLVISRAGSNSIFEFLALKKPMILIPLSKEASRGDQILNANSFVQQGFALKLEEEALTTETLLTAVRQLRDQQWSMIEKMDEAPPSYTITQMVQEISKLSKNSRH</sequence>
<dbReference type="HOGENOM" id="CLU_037404_0_0_9"/>
<gene>
    <name evidence="10" type="primary">murG</name>
    <name evidence="13" type="ORF">JMA_18960</name>
</gene>
<feature type="binding site" evidence="10">
    <location>
        <position position="166"/>
    </location>
    <ligand>
        <name>UDP-N-acetyl-alpha-D-glucosamine</name>
        <dbReference type="ChEBI" id="CHEBI:57705"/>
    </ligand>
</feature>
<evidence type="ECO:0000256" key="2">
    <source>
        <dbReference type="ARBA" id="ARBA00022618"/>
    </source>
</evidence>
<feature type="binding site" evidence="10">
    <location>
        <position position="289"/>
    </location>
    <ligand>
        <name>UDP-N-acetyl-alpha-D-glucosamine</name>
        <dbReference type="ChEBI" id="CHEBI:57705"/>
    </ligand>
</feature>
<dbReference type="GO" id="GO:0051301">
    <property type="term" value="P:cell division"/>
    <property type="evidence" value="ECO:0007669"/>
    <property type="project" value="UniProtKB-KW"/>
</dbReference>
<dbReference type="EC" id="2.4.1.227" evidence="10"/>
<dbReference type="CDD" id="cd03785">
    <property type="entry name" value="GT28_MurG"/>
    <property type="match status" value="1"/>
</dbReference>
<feature type="binding site" evidence="10">
    <location>
        <position position="196"/>
    </location>
    <ligand>
        <name>UDP-N-acetyl-alpha-D-glucosamine</name>
        <dbReference type="ChEBI" id="CHEBI:57705"/>
    </ligand>
</feature>
<dbReference type="PANTHER" id="PTHR21015">
    <property type="entry name" value="UDP-N-ACETYLGLUCOSAMINE--N-ACETYLMURAMYL-(PENTAPEPTIDE) PYROPHOSPHORYL-UNDECAPRENOL N-ACETYLGLUCOSAMINE TRANSFERASE 1"/>
    <property type="match status" value="1"/>
</dbReference>
<dbReference type="STRING" id="1508404.JMA_18960"/>
<evidence type="ECO:0000256" key="9">
    <source>
        <dbReference type="ARBA" id="ARBA00023316"/>
    </source>
</evidence>
<keyword evidence="5 10" id="KW-0133">Cell shape</keyword>
<dbReference type="GO" id="GO:0050511">
    <property type="term" value="F:undecaprenyldiphospho-muramoylpentapeptide beta-N-acetylglucosaminyltransferase activity"/>
    <property type="evidence" value="ECO:0007669"/>
    <property type="project" value="UniProtKB-UniRule"/>
</dbReference>
<evidence type="ECO:0000256" key="7">
    <source>
        <dbReference type="ARBA" id="ARBA00023136"/>
    </source>
</evidence>
<proteinExistence type="inferred from homology"/>
<comment type="function">
    <text evidence="10">Cell wall formation. Catalyzes the transfer of a GlcNAc subunit on undecaprenyl-pyrophosphoryl-MurNAc-pentapeptide (lipid intermediate I) to form undecaprenyl-pyrophosphoryl-MurNAc-(pentapeptide)GlcNAc (lipid intermediate II).</text>
</comment>
<organism evidence="13 14">
    <name type="scientific">Jeotgalibacillus malaysiensis</name>
    <dbReference type="NCBI Taxonomy" id="1508404"/>
    <lineage>
        <taxon>Bacteria</taxon>
        <taxon>Bacillati</taxon>
        <taxon>Bacillota</taxon>
        <taxon>Bacilli</taxon>
        <taxon>Bacillales</taxon>
        <taxon>Caryophanaceae</taxon>
        <taxon>Jeotgalibacillus</taxon>
    </lineage>
</organism>
<accession>A0A0B5ARM9</accession>
<dbReference type="GO" id="GO:0005886">
    <property type="term" value="C:plasma membrane"/>
    <property type="evidence" value="ECO:0007669"/>
    <property type="project" value="UniProtKB-SubCell"/>
</dbReference>
<protein>
    <recommendedName>
        <fullName evidence="10">UDP-N-acetylglucosamine--N-acetylmuramyl-(pentapeptide) pyrophosphoryl-undecaprenol N-acetylglucosamine transferase</fullName>
        <ecNumber evidence="10">2.4.1.227</ecNumber>
    </recommendedName>
    <alternativeName>
        <fullName evidence="10">Undecaprenyl-PP-MurNAc-pentapeptide-UDPGlcNAc GlcNAc transferase</fullName>
    </alternativeName>
</protein>
<keyword evidence="3 10" id="KW-0328">Glycosyltransferase</keyword>
<keyword evidence="6 10" id="KW-0573">Peptidoglycan synthesis</keyword>
<feature type="domain" description="Glycosyl transferase family 28 C-terminal" evidence="12">
    <location>
        <begin position="189"/>
        <end position="336"/>
    </location>
</feature>
<dbReference type="PANTHER" id="PTHR21015:SF27">
    <property type="entry name" value="UDP-N-ACETYLGLUCOSAMINE--N-ACETYLMURAMYL-(PENTAPEPTIDE) PYROPHOSPHORYL-UNDECAPRENOL N-ACETYLGLUCOSAMINE TRANSFERASE"/>
    <property type="match status" value="1"/>
</dbReference>
<dbReference type="Gene3D" id="3.40.50.2000">
    <property type="entry name" value="Glycogen Phosphorylase B"/>
    <property type="match status" value="2"/>
</dbReference>
<feature type="domain" description="Glycosyltransferase family 28 N-terminal" evidence="11">
    <location>
        <begin position="4"/>
        <end position="144"/>
    </location>
</feature>
<dbReference type="SUPFAM" id="SSF53756">
    <property type="entry name" value="UDP-Glycosyltransferase/glycogen phosphorylase"/>
    <property type="match status" value="1"/>
</dbReference>
<dbReference type="InterPro" id="IPR006009">
    <property type="entry name" value="GlcNAc_MurG"/>
</dbReference>
<evidence type="ECO:0000256" key="10">
    <source>
        <dbReference type="HAMAP-Rule" id="MF_00033"/>
    </source>
</evidence>
<dbReference type="GO" id="GO:0008360">
    <property type="term" value="P:regulation of cell shape"/>
    <property type="evidence" value="ECO:0007669"/>
    <property type="project" value="UniProtKB-KW"/>
</dbReference>
<feature type="binding site" evidence="10">
    <location>
        <begin position="11"/>
        <end position="13"/>
    </location>
    <ligand>
        <name>UDP-N-acetyl-alpha-D-glucosamine</name>
        <dbReference type="ChEBI" id="CHEBI:57705"/>
    </ligand>
</feature>
<dbReference type="Proteomes" id="UP000031449">
    <property type="component" value="Chromosome"/>
</dbReference>
<evidence type="ECO:0000256" key="6">
    <source>
        <dbReference type="ARBA" id="ARBA00022984"/>
    </source>
</evidence>
<keyword evidence="8 10" id="KW-0131">Cell cycle</keyword>
<evidence type="ECO:0000256" key="3">
    <source>
        <dbReference type="ARBA" id="ARBA00022676"/>
    </source>
</evidence>
<comment type="catalytic activity">
    <reaction evidence="10">
        <text>di-trans,octa-cis-undecaprenyl diphospho-N-acetyl-alpha-D-muramoyl-L-alanyl-D-glutamyl-meso-2,6-diaminopimeloyl-D-alanyl-D-alanine + UDP-N-acetyl-alpha-D-glucosamine = di-trans,octa-cis-undecaprenyl diphospho-[N-acetyl-alpha-D-glucosaminyl-(1-&gt;4)]-N-acetyl-alpha-D-muramoyl-L-alanyl-D-glutamyl-meso-2,6-diaminopimeloyl-D-alanyl-D-alanine + UDP + H(+)</text>
        <dbReference type="Rhea" id="RHEA:31227"/>
        <dbReference type="ChEBI" id="CHEBI:15378"/>
        <dbReference type="ChEBI" id="CHEBI:57705"/>
        <dbReference type="ChEBI" id="CHEBI:58223"/>
        <dbReference type="ChEBI" id="CHEBI:61387"/>
        <dbReference type="ChEBI" id="CHEBI:61388"/>
        <dbReference type="EC" id="2.4.1.227"/>
    </reaction>
</comment>
<evidence type="ECO:0000256" key="4">
    <source>
        <dbReference type="ARBA" id="ARBA00022679"/>
    </source>
</evidence>
<comment type="subcellular location">
    <subcellularLocation>
        <location evidence="10">Cell membrane</location>
        <topology evidence="10">Peripheral membrane protein</topology>
        <orientation evidence="10">Cytoplasmic side</orientation>
    </subcellularLocation>
</comment>
<comment type="similarity">
    <text evidence="10">Belongs to the glycosyltransferase 28 family. MurG subfamily.</text>
</comment>
<dbReference type="KEGG" id="jeo:JMA_18960"/>
<dbReference type="AlphaFoldDB" id="A0A0B5ARM9"/>
<dbReference type="GO" id="GO:0051991">
    <property type="term" value="F:UDP-N-acetyl-D-glucosamine:N-acetylmuramoyl-L-alanyl-D-glutamyl-meso-2,6-diaminopimelyl-D-alanyl-D-alanine-diphosphoundecaprenol 4-beta-N-acetylglucosaminlytransferase activity"/>
    <property type="evidence" value="ECO:0007669"/>
    <property type="project" value="RHEA"/>
</dbReference>
<dbReference type="EMBL" id="CP009416">
    <property type="protein sequence ID" value="AJD91213.1"/>
    <property type="molecule type" value="Genomic_DNA"/>
</dbReference>
<evidence type="ECO:0000259" key="12">
    <source>
        <dbReference type="Pfam" id="PF04101"/>
    </source>
</evidence>
<dbReference type="GO" id="GO:0009252">
    <property type="term" value="P:peptidoglycan biosynthetic process"/>
    <property type="evidence" value="ECO:0007669"/>
    <property type="project" value="UniProtKB-UniRule"/>
</dbReference>
<keyword evidence="7 10" id="KW-0472">Membrane</keyword>
<keyword evidence="4 10" id="KW-0808">Transferase</keyword>
<dbReference type="HAMAP" id="MF_00033">
    <property type="entry name" value="MurG"/>
    <property type="match status" value="1"/>
</dbReference>